<dbReference type="SUPFAM" id="SSF46785">
    <property type="entry name" value="Winged helix' DNA-binding domain"/>
    <property type="match status" value="1"/>
</dbReference>
<dbReference type="Pfam" id="PF00126">
    <property type="entry name" value="HTH_1"/>
    <property type="match status" value="1"/>
</dbReference>
<comment type="similarity">
    <text evidence="1">Belongs to the LysR transcriptional regulatory family.</text>
</comment>
<dbReference type="Gene3D" id="3.40.190.290">
    <property type="match status" value="1"/>
</dbReference>
<evidence type="ECO:0000256" key="2">
    <source>
        <dbReference type="ARBA" id="ARBA00023015"/>
    </source>
</evidence>
<reference evidence="6 7" key="1">
    <citation type="journal article" date="2016" name="Int. J. Syst. Evol. Microbiol.">
        <title>Labrenzia salina sp. nov., isolated from the rhizosphere of the halophyte Arthrocnemum macrostachyum.</title>
        <authorList>
            <person name="Camacho M."/>
            <person name="Redondo-Gomez S."/>
            <person name="Rodriguez-Llorente I."/>
            <person name="Rohde M."/>
            <person name="Sproer C."/>
            <person name="Schumann P."/>
            <person name="Klenk H.P."/>
            <person name="Montero-Calasanz M.D.C."/>
        </authorList>
    </citation>
    <scope>NUCLEOTIDE SEQUENCE [LARGE SCALE GENOMIC DNA]</scope>
    <source>
        <strain evidence="6 7">DSM 29163</strain>
    </source>
</reference>
<evidence type="ECO:0000313" key="7">
    <source>
        <dbReference type="Proteomes" id="UP001300261"/>
    </source>
</evidence>
<evidence type="ECO:0000256" key="3">
    <source>
        <dbReference type="ARBA" id="ARBA00023125"/>
    </source>
</evidence>
<keyword evidence="3" id="KW-0238">DNA-binding</keyword>
<keyword evidence="4" id="KW-0804">Transcription</keyword>
<name>A0ABT3QY15_9HYPH</name>
<dbReference type="InterPro" id="IPR005119">
    <property type="entry name" value="LysR_subst-bd"/>
</dbReference>
<dbReference type="InterPro" id="IPR000847">
    <property type="entry name" value="LysR_HTH_N"/>
</dbReference>
<dbReference type="Proteomes" id="UP001300261">
    <property type="component" value="Unassembled WGS sequence"/>
</dbReference>
<gene>
    <name evidence="6" type="ORF">ON753_05285</name>
</gene>
<dbReference type="PROSITE" id="PS50931">
    <property type="entry name" value="HTH_LYSR"/>
    <property type="match status" value="1"/>
</dbReference>
<sequence>MSRLSEIETFVAIIEAGSLSEASRRSGLALSAVSRRLKELEQRLGATLVRRSTRKISLTDPGHDFYLQCRQILTDLNDAETSLKETTRQLEGRIRMSAPVSFTHLHLSGILAEFLERYPCVELDLELNDRRIDVIEEGYDVVLRLGQLPDSSLRARRLTKIRHVPVAASALLERMGHPESPEDLGRFPCLRYRSTKQSNQWNFLRPDGTEGRVQPGRRVLCNNGDLLTKFVQAGLGIGLEPTFLSARSILEGRLVPLFADHVWSDNAAYLVYPEARPLPLRVRKLIDHMAASLTPEPVWDREIAKRYRLY</sequence>
<proteinExistence type="inferred from homology"/>
<dbReference type="SUPFAM" id="SSF53850">
    <property type="entry name" value="Periplasmic binding protein-like II"/>
    <property type="match status" value="1"/>
</dbReference>
<dbReference type="EMBL" id="JAPEVI010000003">
    <property type="protein sequence ID" value="MCX2721821.1"/>
    <property type="molecule type" value="Genomic_DNA"/>
</dbReference>
<dbReference type="RefSeq" id="WP_265961528.1">
    <property type="nucleotide sequence ID" value="NZ_JAPEVI010000003.1"/>
</dbReference>
<keyword evidence="2" id="KW-0805">Transcription regulation</keyword>
<evidence type="ECO:0000313" key="6">
    <source>
        <dbReference type="EMBL" id="MCX2721821.1"/>
    </source>
</evidence>
<dbReference type="PANTHER" id="PTHR30537">
    <property type="entry name" value="HTH-TYPE TRANSCRIPTIONAL REGULATOR"/>
    <property type="match status" value="1"/>
</dbReference>
<feature type="domain" description="HTH lysR-type" evidence="5">
    <location>
        <begin position="1"/>
        <end position="59"/>
    </location>
</feature>
<protein>
    <submittedName>
        <fullName evidence="6">LysR family transcriptional regulator</fullName>
    </submittedName>
</protein>
<evidence type="ECO:0000256" key="1">
    <source>
        <dbReference type="ARBA" id="ARBA00009437"/>
    </source>
</evidence>
<dbReference type="CDD" id="cd08422">
    <property type="entry name" value="PBP2_CrgA_like"/>
    <property type="match status" value="1"/>
</dbReference>
<keyword evidence="7" id="KW-1185">Reference proteome</keyword>
<comment type="caution">
    <text evidence="6">The sequence shown here is derived from an EMBL/GenBank/DDBJ whole genome shotgun (WGS) entry which is preliminary data.</text>
</comment>
<dbReference type="Pfam" id="PF03466">
    <property type="entry name" value="LysR_substrate"/>
    <property type="match status" value="1"/>
</dbReference>
<dbReference type="InterPro" id="IPR036390">
    <property type="entry name" value="WH_DNA-bd_sf"/>
</dbReference>
<dbReference type="Gene3D" id="1.10.10.10">
    <property type="entry name" value="Winged helix-like DNA-binding domain superfamily/Winged helix DNA-binding domain"/>
    <property type="match status" value="1"/>
</dbReference>
<dbReference type="InterPro" id="IPR058163">
    <property type="entry name" value="LysR-type_TF_proteobact-type"/>
</dbReference>
<dbReference type="InterPro" id="IPR036388">
    <property type="entry name" value="WH-like_DNA-bd_sf"/>
</dbReference>
<accession>A0ABT3QY15</accession>
<evidence type="ECO:0000256" key="4">
    <source>
        <dbReference type="ARBA" id="ARBA00023163"/>
    </source>
</evidence>
<dbReference type="PANTHER" id="PTHR30537:SF5">
    <property type="entry name" value="HTH-TYPE TRANSCRIPTIONAL ACTIVATOR TTDR-RELATED"/>
    <property type="match status" value="1"/>
</dbReference>
<evidence type="ECO:0000259" key="5">
    <source>
        <dbReference type="PROSITE" id="PS50931"/>
    </source>
</evidence>
<organism evidence="6 7">
    <name type="scientific">Roseibium salinum</name>
    <dbReference type="NCBI Taxonomy" id="1604349"/>
    <lineage>
        <taxon>Bacteria</taxon>
        <taxon>Pseudomonadati</taxon>
        <taxon>Pseudomonadota</taxon>
        <taxon>Alphaproteobacteria</taxon>
        <taxon>Hyphomicrobiales</taxon>
        <taxon>Stappiaceae</taxon>
        <taxon>Roseibium</taxon>
    </lineage>
</organism>